<dbReference type="OrthoDB" id="270584at2759"/>
<evidence type="ECO:0000256" key="5">
    <source>
        <dbReference type="ARBA" id="ARBA00022989"/>
    </source>
</evidence>
<keyword evidence="7 8" id="KW-0472">Membrane</keyword>
<dbReference type="PROSITE" id="PS50920">
    <property type="entry name" value="SOLCAR"/>
    <property type="match status" value="3"/>
</dbReference>
<dbReference type="InterPro" id="IPR023395">
    <property type="entry name" value="MCP_dom_sf"/>
</dbReference>
<organism evidence="12 13">
    <name type="scientific">Lunasporangiospora selenospora</name>
    <dbReference type="NCBI Taxonomy" id="979761"/>
    <lineage>
        <taxon>Eukaryota</taxon>
        <taxon>Fungi</taxon>
        <taxon>Fungi incertae sedis</taxon>
        <taxon>Mucoromycota</taxon>
        <taxon>Mortierellomycotina</taxon>
        <taxon>Mortierellomycetes</taxon>
        <taxon>Mortierellales</taxon>
        <taxon>Mortierellaceae</taxon>
        <taxon>Lunasporangiospora</taxon>
    </lineage>
</organism>
<accession>A0A9P6G0B5</accession>
<comment type="subcellular location">
    <subcellularLocation>
        <location evidence="1">Mitochondrion membrane</location>
        <topology evidence="1">Multi-pass membrane protein</topology>
    </subcellularLocation>
</comment>
<dbReference type="PRINTS" id="PR00926">
    <property type="entry name" value="MITOCARRIER"/>
</dbReference>
<feature type="repeat" description="Solcar" evidence="8">
    <location>
        <begin position="98"/>
        <end position="189"/>
    </location>
</feature>
<proteinExistence type="inferred from homology"/>
<evidence type="ECO:0000256" key="6">
    <source>
        <dbReference type="ARBA" id="ARBA00023128"/>
    </source>
</evidence>
<evidence type="ECO:0000256" key="8">
    <source>
        <dbReference type="PROSITE-ProRule" id="PRU00282"/>
    </source>
</evidence>
<dbReference type="AlphaFoldDB" id="A0A9P6G0B5"/>
<feature type="region of interest" description="Disordered" evidence="10">
    <location>
        <begin position="307"/>
        <end position="331"/>
    </location>
</feature>
<dbReference type="PANTHER" id="PTHR24089">
    <property type="entry name" value="SOLUTE CARRIER FAMILY 25"/>
    <property type="match status" value="1"/>
</dbReference>
<feature type="region of interest" description="Disordered" evidence="10">
    <location>
        <begin position="64"/>
        <end position="90"/>
    </location>
</feature>
<evidence type="ECO:0000256" key="1">
    <source>
        <dbReference type="ARBA" id="ARBA00004225"/>
    </source>
</evidence>
<dbReference type="InterPro" id="IPR002067">
    <property type="entry name" value="MCP"/>
</dbReference>
<dbReference type="GO" id="GO:0055085">
    <property type="term" value="P:transmembrane transport"/>
    <property type="evidence" value="ECO:0007669"/>
    <property type="project" value="InterPro"/>
</dbReference>
<dbReference type="SUPFAM" id="SSF103506">
    <property type="entry name" value="Mitochondrial carrier"/>
    <property type="match status" value="1"/>
</dbReference>
<keyword evidence="5 11" id="KW-1133">Transmembrane helix</keyword>
<keyword evidence="3 8" id="KW-0812">Transmembrane</keyword>
<feature type="transmembrane region" description="Helical" evidence="11">
    <location>
        <begin position="395"/>
        <end position="418"/>
    </location>
</feature>
<dbReference type="Proteomes" id="UP000780801">
    <property type="component" value="Unassembled WGS sequence"/>
</dbReference>
<keyword evidence="13" id="KW-1185">Reference proteome</keyword>
<evidence type="ECO:0008006" key="14">
    <source>
        <dbReference type="Google" id="ProtNLM"/>
    </source>
</evidence>
<reference evidence="12" key="1">
    <citation type="journal article" date="2020" name="Fungal Divers.">
        <title>Resolving the Mortierellaceae phylogeny through synthesis of multi-gene phylogenetics and phylogenomics.</title>
        <authorList>
            <person name="Vandepol N."/>
            <person name="Liber J."/>
            <person name="Desiro A."/>
            <person name="Na H."/>
            <person name="Kennedy M."/>
            <person name="Barry K."/>
            <person name="Grigoriev I.V."/>
            <person name="Miller A.N."/>
            <person name="O'Donnell K."/>
            <person name="Stajich J.E."/>
            <person name="Bonito G."/>
        </authorList>
    </citation>
    <scope>NUCLEOTIDE SEQUENCE</scope>
    <source>
        <strain evidence="12">KOD1015</strain>
    </source>
</reference>
<evidence type="ECO:0000313" key="12">
    <source>
        <dbReference type="EMBL" id="KAF9585123.1"/>
    </source>
</evidence>
<evidence type="ECO:0000256" key="2">
    <source>
        <dbReference type="ARBA" id="ARBA00022448"/>
    </source>
</evidence>
<evidence type="ECO:0000256" key="11">
    <source>
        <dbReference type="SAM" id="Phobius"/>
    </source>
</evidence>
<gene>
    <name evidence="12" type="ORF">BGW38_003800</name>
</gene>
<evidence type="ECO:0000256" key="3">
    <source>
        <dbReference type="ARBA" id="ARBA00022692"/>
    </source>
</evidence>
<feature type="transmembrane region" description="Helical" evidence="11">
    <location>
        <begin position="267"/>
        <end position="287"/>
    </location>
</feature>
<dbReference type="InterPro" id="IPR018108">
    <property type="entry name" value="MCP_transmembrane"/>
</dbReference>
<comment type="similarity">
    <text evidence="9">Belongs to the mitochondrial carrier (TC 2.A.29) family.</text>
</comment>
<feature type="repeat" description="Solcar" evidence="8">
    <location>
        <begin position="197"/>
        <end position="295"/>
    </location>
</feature>
<protein>
    <recommendedName>
        <fullName evidence="14">Mitochondrial carrier protein LEU5</fullName>
    </recommendedName>
</protein>
<feature type="repeat" description="Solcar" evidence="8">
    <location>
        <begin position="336"/>
        <end position="424"/>
    </location>
</feature>
<comment type="caution">
    <text evidence="12">The sequence shown here is derived from an EMBL/GenBank/DDBJ whole genome shotgun (WGS) entry which is preliminary data.</text>
</comment>
<evidence type="ECO:0000256" key="10">
    <source>
        <dbReference type="SAM" id="MobiDB-lite"/>
    </source>
</evidence>
<dbReference type="EMBL" id="JAABOA010000249">
    <property type="protein sequence ID" value="KAF9585123.1"/>
    <property type="molecule type" value="Genomic_DNA"/>
</dbReference>
<dbReference type="Pfam" id="PF00153">
    <property type="entry name" value="Mito_carr"/>
    <property type="match status" value="3"/>
</dbReference>
<evidence type="ECO:0000256" key="4">
    <source>
        <dbReference type="ARBA" id="ARBA00022737"/>
    </source>
</evidence>
<name>A0A9P6G0B5_9FUNG</name>
<evidence type="ECO:0000256" key="7">
    <source>
        <dbReference type="ARBA" id="ARBA00023136"/>
    </source>
</evidence>
<sequence length="428" mass="46877">MATLSSTGSTTALSSRLQSPITTSGINTSTSVHQQSALGIQQPVGLIDSNDKDLKGRTAAMLLGQHSGQGSGSKDGDGKVLHQPQQQIKGTRDVKSMEYILKTMFAGGIAGITAKTAIAPLDRVKILFQANNPQFEKYAGTWTGVFRAGREIHRTRGLRGLFQGNSATVLRIFPYAAIKFMAYEQYRSMLMPTRRDETPYKKLVAGSLAGVTSVLFTYPLDLIRVRLAYETTATPYTSLVKKIYNEPAGQSRPRHASWLPEFRIANFYRGFFCSIAGMIPYAGVSFFTHDVMQEFCREHIPWTLKPISNDGPDGGGGSRRGRGLPDKNGDYPRPELKTVAELACGGIAGAVAQTCSYPLEVVRRKMQVAGALDPKSFVGMGEMARRLYITKGVRGFFVGLSIGYLKVTPMIAISFTVYERMKTLLEIN</sequence>
<evidence type="ECO:0000256" key="9">
    <source>
        <dbReference type="RuleBase" id="RU000488"/>
    </source>
</evidence>
<keyword evidence="2 9" id="KW-0813">Transport</keyword>
<keyword evidence="4" id="KW-0677">Repeat</keyword>
<keyword evidence="6" id="KW-0496">Mitochondrion</keyword>
<evidence type="ECO:0000313" key="13">
    <source>
        <dbReference type="Proteomes" id="UP000780801"/>
    </source>
</evidence>
<dbReference type="Gene3D" id="1.50.40.10">
    <property type="entry name" value="Mitochondrial carrier domain"/>
    <property type="match status" value="1"/>
</dbReference>
<dbReference type="GO" id="GO:0031966">
    <property type="term" value="C:mitochondrial membrane"/>
    <property type="evidence" value="ECO:0007669"/>
    <property type="project" value="UniProtKB-SubCell"/>
</dbReference>